<evidence type="ECO:0000256" key="2">
    <source>
        <dbReference type="ARBA" id="ARBA00005600"/>
    </source>
</evidence>
<dbReference type="InterPro" id="IPR036816">
    <property type="entry name" value="RNaseA-like_dom_sf"/>
</dbReference>
<dbReference type="GO" id="GO:0016787">
    <property type="term" value="F:hydrolase activity"/>
    <property type="evidence" value="ECO:0007669"/>
    <property type="project" value="UniProtKB-KW"/>
</dbReference>
<dbReference type="Pfam" id="PF00074">
    <property type="entry name" value="RnaseA"/>
    <property type="match status" value="1"/>
</dbReference>
<dbReference type="GO" id="GO:0050829">
    <property type="term" value="P:defense response to Gram-negative bacterium"/>
    <property type="evidence" value="ECO:0007669"/>
    <property type="project" value="TreeGrafter"/>
</dbReference>
<dbReference type="GO" id="GO:0001525">
    <property type="term" value="P:angiogenesis"/>
    <property type="evidence" value="ECO:0007669"/>
    <property type="project" value="TreeGrafter"/>
</dbReference>
<dbReference type="InterPro" id="IPR023411">
    <property type="entry name" value="RNaseA_AS"/>
</dbReference>
<name>A0A3Q2QJE1_FUNHE</name>
<evidence type="ECO:0000313" key="10">
    <source>
        <dbReference type="Ensembl" id="ENSFHEP00000027471.1"/>
    </source>
</evidence>
<comment type="similarity">
    <text evidence="2 8">Belongs to the pancreatic ribonuclease family.</text>
</comment>
<dbReference type="PANTHER" id="PTHR11437:SF10">
    <property type="entry name" value="ANGIOGENIN-RELATED"/>
    <property type="match status" value="1"/>
</dbReference>
<dbReference type="GO" id="GO:0050830">
    <property type="term" value="P:defense response to Gram-positive bacterium"/>
    <property type="evidence" value="ECO:0007669"/>
    <property type="project" value="TreeGrafter"/>
</dbReference>
<sequence>ARIPPVVTARYRQFINQHVNAGMSQTRCDAVITQRHITETDSNRCKDTNTFIRATTNHIKPICDRAGEPYGNLMKSLQPFDVVICTLKNKDARRPHCQYKGVSRTRRIAISCMQGFPVHFDRVFDD</sequence>
<dbReference type="SUPFAM" id="SSF54076">
    <property type="entry name" value="RNase A-like"/>
    <property type="match status" value="1"/>
</dbReference>
<dbReference type="Ensembl" id="ENSFHET00000000055.1">
    <property type="protein sequence ID" value="ENSFHEP00000027471.1"/>
    <property type="gene ID" value="ENSFHEG00000010963.1"/>
</dbReference>
<dbReference type="GO" id="GO:0003676">
    <property type="term" value="F:nucleic acid binding"/>
    <property type="evidence" value="ECO:0007669"/>
    <property type="project" value="InterPro"/>
</dbReference>
<proteinExistence type="inferred from homology"/>
<accession>A0A3Q2QJE1</accession>
<evidence type="ECO:0000259" key="9">
    <source>
        <dbReference type="SMART" id="SM00092"/>
    </source>
</evidence>
<reference evidence="10" key="1">
    <citation type="submission" date="2025-08" db="UniProtKB">
        <authorList>
            <consortium name="Ensembl"/>
        </authorList>
    </citation>
    <scope>IDENTIFICATION</scope>
</reference>
<keyword evidence="6 8" id="KW-0378">Hydrolase</keyword>
<dbReference type="InterPro" id="IPR023412">
    <property type="entry name" value="RNaseA_domain"/>
</dbReference>
<keyword evidence="3" id="KW-0964">Secreted</keyword>
<keyword evidence="5 8" id="KW-0255">Endonuclease</keyword>
<evidence type="ECO:0000256" key="1">
    <source>
        <dbReference type="ARBA" id="ARBA00004613"/>
    </source>
</evidence>
<organism evidence="10 11">
    <name type="scientific">Fundulus heteroclitus</name>
    <name type="common">Killifish</name>
    <name type="synonym">Mummichog</name>
    <dbReference type="NCBI Taxonomy" id="8078"/>
    <lineage>
        <taxon>Eukaryota</taxon>
        <taxon>Metazoa</taxon>
        <taxon>Chordata</taxon>
        <taxon>Craniata</taxon>
        <taxon>Vertebrata</taxon>
        <taxon>Euteleostomi</taxon>
        <taxon>Actinopterygii</taxon>
        <taxon>Neopterygii</taxon>
        <taxon>Teleostei</taxon>
        <taxon>Neoteleostei</taxon>
        <taxon>Acanthomorphata</taxon>
        <taxon>Ovalentaria</taxon>
        <taxon>Atherinomorphae</taxon>
        <taxon>Cyprinodontiformes</taxon>
        <taxon>Fundulidae</taxon>
        <taxon>Fundulus</taxon>
    </lineage>
</organism>
<dbReference type="GeneTree" id="ENSGT00940000157645"/>
<evidence type="ECO:0000256" key="7">
    <source>
        <dbReference type="ARBA" id="ARBA00023157"/>
    </source>
</evidence>
<evidence type="ECO:0000256" key="8">
    <source>
        <dbReference type="RuleBase" id="RU000651"/>
    </source>
</evidence>
<keyword evidence="11" id="KW-1185">Reference proteome</keyword>
<evidence type="ECO:0000256" key="3">
    <source>
        <dbReference type="ARBA" id="ARBA00022525"/>
    </source>
</evidence>
<evidence type="ECO:0000313" key="11">
    <source>
        <dbReference type="Proteomes" id="UP000265000"/>
    </source>
</evidence>
<dbReference type="PROSITE" id="PS00127">
    <property type="entry name" value="RNASE_PANCREATIC"/>
    <property type="match status" value="1"/>
</dbReference>
<dbReference type="Proteomes" id="UP000265000">
    <property type="component" value="Unplaced"/>
</dbReference>
<keyword evidence="7" id="KW-1015">Disulfide bond</keyword>
<feature type="domain" description="Ribonuclease A-domain" evidence="9">
    <location>
        <begin position="7"/>
        <end position="124"/>
    </location>
</feature>
<keyword evidence="4 8" id="KW-0540">Nuclease</keyword>
<dbReference type="AlphaFoldDB" id="A0A3Q2QJE1"/>
<evidence type="ECO:0000256" key="4">
    <source>
        <dbReference type="ARBA" id="ARBA00022722"/>
    </source>
</evidence>
<dbReference type="Gene3D" id="3.10.130.10">
    <property type="entry name" value="Ribonuclease A-like domain"/>
    <property type="match status" value="1"/>
</dbReference>
<evidence type="ECO:0000256" key="5">
    <source>
        <dbReference type="ARBA" id="ARBA00022759"/>
    </source>
</evidence>
<dbReference type="SMART" id="SM00092">
    <property type="entry name" value="RNAse_Pc"/>
    <property type="match status" value="1"/>
</dbReference>
<dbReference type="InterPro" id="IPR001427">
    <property type="entry name" value="RNaseA"/>
</dbReference>
<dbReference type="GO" id="GO:0004519">
    <property type="term" value="F:endonuclease activity"/>
    <property type="evidence" value="ECO:0007669"/>
    <property type="project" value="UniProtKB-KW"/>
</dbReference>
<dbReference type="PANTHER" id="PTHR11437">
    <property type="entry name" value="RIBONUCLEASE"/>
    <property type="match status" value="1"/>
</dbReference>
<dbReference type="GO" id="GO:0004540">
    <property type="term" value="F:RNA nuclease activity"/>
    <property type="evidence" value="ECO:0007669"/>
    <property type="project" value="TreeGrafter"/>
</dbReference>
<reference evidence="10" key="2">
    <citation type="submission" date="2025-09" db="UniProtKB">
        <authorList>
            <consortium name="Ensembl"/>
        </authorList>
    </citation>
    <scope>IDENTIFICATION</scope>
</reference>
<evidence type="ECO:0000256" key="6">
    <source>
        <dbReference type="ARBA" id="ARBA00022801"/>
    </source>
</evidence>
<protein>
    <recommendedName>
        <fullName evidence="9">Ribonuclease A-domain domain-containing protein</fullName>
    </recommendedName>
</protein>
<comment type="subcellular location">
    <subcellularLocation>
        <location evidence="1">Secreted</location>
    </subcellularLocation>
</comment>
<dbReference type="GO" id="GO:0005576">
    <property type="term" value="C:extracellular region"/>
    <property type="evidence" value="ECO:0007669"/>
    <property type="project" value="UniProtKB-SubCell"/>
</dbReference>